<dbReference type="OrthoDB" id="9777321at2"/>
<feature type="signal peptide" evidence="2">
    <location>
        <begin position="1"/>
        <end position="33"/>
    </location>
</feature>
<feature type="chain" id="PRO_5016279402" evidence="2">
    <location>
        <begin position="34"/>
        <end position="221"/>
    </location>
</feature>
<dbReference type="InParanoid" id="A0A330L5B2"/>
<evidence type="ECO:0000313" key="4">
    <source>
        <dbReference type="Proteomes" id="UP000248168"/>
    </source>
</evidence>
<feature type="region of interest" description="Disordered" evidence="1">
    <location>
        <begin position="190"/>
        <end position="221"/>
    </location>
</feature>
<gene>
    <name evidence="3" type="ORF">NITLEN_20603</name>
</gene>
<dbReference type="Proteomes" id="UP000248168">
    <property type="component" value="Unassembled WGS sequence"/>
</dbReference>
<evidence type="ECO:0000256" key="2">
    <source>
        <dbReference type="SAM" id="SignalP"/>
    </source>
</evidence>
<keyword evidence="4" id="KW-1185">Reference proteome</keyword>
<organism evidence="3 4">
    <name type="scientific">Nitrospira lenta</name>
    <dbReference type="NCBI Taxonomy" id="1436998"/>
    <lineage>
        <taxon>Bacteria</taxon>
        <taxon>Pseudomonadati</taxon>
        <taxon>Nitrospirota</taxon>
        <taxon>Nitrospiria</taxon>
        <taxon>Nitrospirales</taxon>
        <taxon>Nitrospiraceae</taxon>
        <taxon>Nitrospira</taxon>
    </lineage>
</organism>
<dbReference type="AlphaFoldDB" id="A0A330L5B2"/>
<dbReference type="RefSeq" id="WP_121989276.1">
    <property type="nucleotide sequence ID" value="NZ_OUNR01000012.1"/>
</dbReference>
<protein>
    <submittedName>
        <fullName evidence="3">Uncharacterized protein</fullName>
    </submittedName>
</protein>
<name>A0A330L5B2_9BACT</name>
<proteinExistence type="predicted"/>
<evidence type="ECO:0000313" key="3">
    <source>
        <dbReference type="EMBL" id="SPP64963.1"/>
    </source>
</evidence>
<dbReference type="EMBL" id="OUNR01000012">
    <property type="protein sequence ID" value="SPP64963.1"/>
    <property type="molecule type" value="Genomic_DNA"/>
</dbReference>
<keyword evidence="2" id="KW-0732">Signal</keyword>
<feature type="compositionally biased region" description="Polar residues" evidence="1">
    <location>
        <begin position="208"/>
        <end position="221"/>
    </location>
</feature>
<reference evidence="4" key="1">
    <citation type="submission" date="2018-04" db="EMBL/GenBank/DDBJ databases">
        <authorList>
            <person name="Lucker S."/>
            <person name="Sakoula D."/>
        </authorList>
    </citation>
    <scope>NUCLEOTIDE SEQUENCE [LARGE SCALE GENOMIC DNA]</scope>
</reference>
<accession>A0A330L5B2</accession>
<sequence length="221" mass="23626">MSFRLSLRTDRRVLTHALLSLLLLSLLPASLHAARGGGSGGKMEVLPSQKAAPAAVFLDTQGTEADLRRQLRLKTGVVELSAEIPQTRYSVAPVGSFGFTPQQGLGLALVSQSPDMPLERTAPAANAYEIHKLADGSALVVGFVSADLKPQLTPQLRPKNVRLALYSNPTEKAPHIVAVPLSKLAVDQMPHRLDPKNPNSPVVLEMDLQSSSNRQSPHGGQ</sequence>
<evidence type="ECO:0000256" key="1">
    <source>
        <dbReference type="SAM" id="MobiDB-lite"/>
    </source>
</evidence>